<dbReference type="HOGENOM" id="CLU_094639_0_0_1"/>
<dbReference type="RefSeq" id="XP_007722834.1">
    <property type="nucleotide sequence ID" value="XM_007724644.1"/>
</dbReference>
<accession>W9YLS9</accession>
<feature type="chain" id="PRO_5004934603" evidence="1">
    <location>
        <begin position="21"/>
        <end position="191"/>
    </location>
</feature>
<dbReference type="Proteomes" id="UP000019484">
    <property type="component" value="Unassembled WGS sequence"/>
</dbReference>
<dbReference type="OrthoDB" id="5332384at2759"/>
<evidence type="ECO:0000313" key="3">
    <source>
        <dbReference type="Proteomes" id="UP000019484"/>
    </source>
</evidence>
<comment type="caution">
    <text evidence="2">The sequence shown here is derived from an EMBL/GenBank/DDBJ whole genome shotgun (WGS) entry which is preliminary data.</text>
</comment>
<keyword evidence="3" id="KW-1185">Reference proteome</keyword>
<proteinExistence type="predicted"/>
<dbReference type="EMBL" id="AMWN01000003">
    <property type="protein sequence ID" value="EXJ90640.1"/>
    <property type="molecule type" value="Genomic_DNA"/>
</dbReference>
<evidence type="ECO:0000313" key="2">
    <source>
        <dbReference type="EMBL" id="EXJ90640.1"/>
    </source>
</evidence>
<name>W9YLS9_9EURO</name>
<evidence type="ECO:0000256" key="1">
    <source>
        <dbReference type="SAM" id="SignalP"/>
    </source>
</evidence>
<dbReference type="GeneID" id="19158633"/>
<feature type="signal peptide" evidence="1">
    <location>
        <begin position="1"/>
        <end position="20"/>
    </location>
</feature>
<dbReference type="AlphaFoldDB" id="W9YLS9"/>
<sequence length="191" mass="20443">MKLQISTLLPSFTLARLGSAGIVMNPASSSVTSVEHTFYGFPDNDPPGAATAYNCGGRNFIAGGKGTHDSPLSMASAPGEFNLCEVIYVPYLKKYVRLEDTCAQCIDDWKSGKGHIDMWTGSSTQNGGQQQIECENALTPDKAQTIIRDPDPNLEVDAAALYDPGTGACGTSHTYGARESSHRFEVQGFEL</sequence>
<dbReference type="eggNOG" id="ENOG502SJI1">
    <property type="taxonomic scope" value="Eukaryota"/>
</dbReference>
<organism evidence="2 3">
    <name type="scientific">Capronia coronata CBS 617.96</name>
    <dbReference type="NCBI Taxonomy" id="1182541"/>
    <lineage>
        <taxon>Eukaryota</taxon>
        <taxon>Fungi</taxon>
        <taxon>Dikarya</taxon>
        <taxon>Ascomycota</taxon>
        <taxon>Pezizomycotina</taxon>
        <taxon>Eurotiomycetes</taxon>
        <taxon>Chaetothyriomycetidae</taxon>
        <taxon>Chaetothyriales</taxon>
        <taxon>Herpotrichiellaceae</taxon>
        <taxon>Capronia</taxon>
    </lineage>
</organism>
<protein>
    <submittedName>
        <fullName evidence="2">Uncharacterized protein</fullName>
    </submittedName>
</protein>
<gene>
    <name evidence="2" type="ORF">A1O1_03743</name>
</gene>
<keyword evidence="1" id="KW-0732">Signal</keyword>
<reference evidence="2 3" key="1">
    <citation type="submission" date="2013-03" db="EMBL/GenBank/DDBJ databases">
        <title>The Genome Sequence of Capronia coronata CBS 617.96.</title>
        <authorList>
            <consortium name="The Broad Institute Genomics Platform"/>
            <person name="Cuomo C."/>
            <person name="de Hoog S."/>
            <person name="Gorbushina A."/>
            <person name="Walker B."/>
            <person name="Young S.K."/>
            <person name="Zeng Q."/>
            <person name="Gargeya S."/>
            <person name="Fitzgerald M."/>
            <person name="Haas B."/>
            <person name="Abouelleil A."/>
            <person name="Allen A.W."/>
            <person name="Alvarado L."/>
            <person name="Arachchi H.M."/>
            <person name="Berlin A.M."/>
            <person name="Chapman S.B."/>
            <person name="Gainer-Dewar J."/>
            <person name="Goldberg J."/>
            <person name="Griggs A."/>
            <person name="Gujja S."/>
            <person name="Hansen M."/>
            <person name="Howarth C."/>
            <person name="Imamovic A."/>
            <person name="Ireland A."/>
            <person name="Larimer J."/>
            <person name="McCowan C."/>
            <person name="Murphy C."/>
            <person name="Pearson M."/>
            <person name="Poon T.W."/>
            <person name="Priest M."/>
            <person name="Roberts A."/>
            <person name="Saif S."/>
            <person name="Shea T."/>
            <person name="Sisk P."/>
            <person name="Sykes S."/>
            <person name="Wortman J."/>
            <person name="Nusbaum C."/>
            <person name="Birren B."/>
        </authorList>
    </citation>
    <scope>NUCLEOTIDE SEQUENCE [LARGE SCALE GENOMIC DNA]</scope>
    <source>
        <strain evidence="2 3">CBS 617.96</strain>
    </source>
</reference>